<evidence type="ECO:0000256" key="1">
    <source>
        <dbReference type="SAM" id="MobiDB-lite"/>
    </source>
</evidence>
<feature type="region of interest" description="Disordered" evidence="1">
    <location>
        <begin position="1"/>
        <end position="20"/>
    </location>
</feature>
<dbReference type="EMBL" id="LR796869">
    <property type="protein sequence ID" value="CAB4171664.1"/>
    <property type="molecule type" value="Genomic_DNA"/>
</dbReference>
<evidence type="ECO:0000313" key="4">
    <source>
        <dbReference type="EMBL" id="CAB4202721.1"/>
    </source>
</evidence>
<sequence length="132" mass="13700">MAFVTADRVRDTSTTAGSGSFSVSGTAPTGYRTFSAVLSVSDTFYYSIQHQTLNEWEVGLGTYSSANTFARTTIYSSSNAGSAVTFSAGTKDVFITMAAARSLQLDASGNVTPSFGSGTGGNIFLADFFGGF</sequence>
<proteinExistence type="predicted"/>
<name>A0A6J5PW21_9CAUD</name>
<organism evidence="2">
    <name type="scientific">uncultured Caudovirales phage</name>
    <dbReference type="NCBI Taxonomy" id="2100421"/>
    <lineage>
        <taxon>Viruses</taxon>
        <taxon>Duplodnaviria</taxon>
        <taxon>Heunggongvirae</taxon>
        <taxon>Uroviricota</taxon>
        <taxon>Caudoviricetes</taxon>
        <taxon>Peduoviridae</taxon>
        <taxon>Maltschvirus</taxon>
        <taxon>Maltschvirus maltsch</taxon>
    </lineage>
</organism>
<dbReference type="EMBL" id="LR796952">
    <property type="protein sequence ID" value="CAB4177499.1"/>
    <property type="molecule type" value="Genomic_DNA"/>
</dbReference>
<protein>
    <submittedName>
        <fullName evidence="2">Uncharacterized protein</fullName>
    </submittedName>
</protein>
<reference evidence="2" key="1">
    <citation type="submission" date="2020-05" db="EMBL/GenBank/DDBJ databases">
        <authorList>
            <person name="Chiriac C."/>
            <person name="Salcher M."/>
            <person name="Ghai R."/>
            <person name="Kavagutti S V."/>
        </authorList>
    </citation>
    <scope>NUCLEOTIDE SEQUENCE</scope>
</reference>
<evidence type="ECO:0000313" key="2">
    <source>
        <dbReference type="EMBL" id="CAB4171664.1"/>
    </source>
</evidence>
<dbReference type="EMBL" id="LR797317">
    <property type="protein sequence ID" value="CAB4202721.1"/>
    <property type="molecule type" value="Genomic_DNA"/>
</dbReference>
<evidence type="ECO:0000313" key="3">
    <source>
        <dbReference type="EMBL" id="CAB4177499.1"/>
    </source>
</evidence>
<dbReference type="EMBL" id="LR798398">
    <property type="protein sequence ID" value="CAB5229313.1"/>
    <property type="molecule type" value="Genomic_DNA"/>
</dbReference>
<accession>A0A6J5PW21</accession>
<evidence type="ECO:0000313" key="5">
    <source>
        <dbReference type="EMBL" id="CAB5229313.1"/>
    </source>
</evidence>
<gene>
    <name evidence="3" type="ORF">UFOVP1014_3</name>
    <name evidence="4" type="ORF">UFOVP1368_31</name>
    <name evidence="5" type="ORF">UFOVP1552_38</name>
    <name evidence="2" type="ORF">UFOVP933_12</name>
</gene>